<dbReference type="AlphaFoldDB" id="A0A1G6HCZ0"/>
<dbReference type="EMBL" id="FMYL01000005">
    <property type="protein sequence ID" value="SDB92023.1"/>
    <property type="molecule type" value="Genomic_DNA"/>
</dbReference>
<dbReference type="Pfam" id="PF08907">
    <property type="entry name" value="DUF1853"/>
    <property type="match status" value="1"/>
</dbReference>
<name>A0A1G6HCZ0_9GAMM</name>
<dbReference type="InterPro" id="IPR015003">
    <property type="entry name" value="DUF1853"/>
</dbReference>
<evidence type="ECO:0008006" key="3">
    <source>
        <dbReference type="Google" id="ProtNLM"/>
    </source>
</evidence>
<organism evidence="1 2">
    <name type="scientific">Acinetobacter boissieri</name>
    <dbReference type="NCBI Taxonomy" id="1219383"/>
    <lineage>
        <taxon>Bacteria</taxon>
        <taxon>Pseudomonadati</taxon>
        <taxon>Pseudomonadota</taxon>
        <taxon>Gammaproteobacteria</taxon>
        <taxon>Moraxellales</taxon>
        <taxon>Moraxellaceae</taxon>
        <taxon>Acinetobacter</taxon>
    </lineage>
</organism>
<keyword evidence="2" id="KW-1185">Reference proteome</keyword>
<proteinExistence type="predicted"/>
<reference evidence="2" key="1">
    <citation type="submission" date="2016-09" db="EMBL/GenBank/DDBJ databases">
        <authorList>
            <person name="Varghese N."/>
            <person name="Submissions S."/>
        </authorList>
    </citation>
    <scope>NUCLEOTIDE SEQUENCE [LARGE SCALE GENOMIC DNA]</scope>
    <source>
        <strain evidence="2">ANC 4422</strain>
    </source>
</reference>
<dbReference type="RefSeq" id="WP_092747733.1">
    <property type="nucleotide sequence ID" value="NZ_FMYL01000005.1"/>
</dbReference>
<gene>
    <name evidence="1" type="ORF">SAMN05421733_10520</name>
</gene>
<dbReference type="OrthoDB" id="378654at2"/>
<evidence type="ECO:0000313" key="2">
    <source>
        <dbReference type="Proteomes" id="UP000242501"/>
    </source>
</evidence>
<dbReference type="Proteomes" id="UP000242501">
    <property type="component" value="Unassembled WGS sequence"/>
</dbReference>
<sequence length="276" mass="33403">MSFFEPWQQYKTPCVRQLAFCIASPNIISSIPSELPIKYSFQLHDHIFWQTQFLQYQTRLNELDRDPTDLLLFIAQLKSTRLGLRFERFLLFWLCDDKYHNFQLIGHSIQQIQGKSTLGELDFVIFNRVTRQIEHWEVAIKYYLAESSSSLEQWYGLNRNDTLVRKLHHFTQKQFQFNTLDEKPIMQKYAVLKGQLYYPINQPFLKSPNWICTLRRTGFWGHTIITPLYRLTRQEWITTNLQPAQPAQWWHNGLYCNQDQNFFYMYRHSLRPILYK</sequence>
<accession>A0A1G6HCZ0</accession>
<dbReference type="STRING" id="1219383.SAMN05421733_10520"/>
<protein>
    <recommendedName>
        <fullName evidence="3">DUF1853 domain-containing protein</fullName>
    </recommendedName>
</protein>
<evidence type="ECO:0000313" key="1">
    <source>
        <dbReference type="EMBL" id="SDB92023.1"/>
    </source>
</evidence>